<dbReference type="Gene3D" id="1.10.4020.10">
    <property type="entry name" value="DNA breaking-rejoining enzymes"/>
    <property type="match status" value="1"/>
</dbReference>
<dbReference type="Pfam" id="PF05699">
    <property type="entry name" value="Dimer_Tnp_hAT"/>
    <property type="match status" value="1"/>
</dbReference>
<dbReference type="InterPro" id="IPR012337">
    <property type="entry name" value="RNaseH-like_sf"/>
</dbReference>
<evidence type="ECO:0000313" key="3">
    <source>
        <dbReference type="Proteomes" id="UP001652622"/>
    </source>
</evidence>
<evidence type="ECO:0000313" key="4">
    <source>
        <dbReference type="RefSeq" id="XP_060543559.1"/>
    </source>
</evidence>
<feature type="region of interest" description="Disordered" evidence="1">
    <location>
        <begin position="1"/>
        <end position="62"/>
    </location>
</feature>
<dbReference type="GeneID" id="117656688"/>
<dbReference type="InterPro" id="IPR008906">
    <property type="entry name" value="HATC_C_dom"/>
</dbReference>
<organism evidence="3 4">
    <name type="scientific">Pantherophis guttatus</name>
    <name type="common">Corn snake</name>
    <name type="synonym">Elaphe guttata</name>
    <dbReference type="NCBI Taxonomy" id="94885"/>
    <lineage>
        <taxon>Eukaryota</taxon>
        <taxon>Metazoa</taxon>
        <taxon>Chordata</taxon>
        <taxon>Craniata</taxon>
        <taxon>Vertebrata</taxon>
        <taxon>Euteleostomi</taxon>
        <taxon>Lepidosauria</taxon>
        <taxon>Squamata</taxon>
        <taxon>Bifurcata</taxon>
        <taxon>Unidentata</taxon>
        <taxon>Episquamata</taxon>
        <taxon>Toxicofera</taxon>
        <taxon>Serpentes</taxon>
        <taxon>Colubroidea</taxon>
        <taxon>Colubridae</taxon>
        <taxon>Colubrinae</taxon>
        <taxon>Pantherophis</taxon>
    </lineage>
</organism>
<dbReference type="InterPro" id="IPR003309">
    <property type="entry name" value="SCAN_dom"/>
</dbReference>
<dbReference type="PANTHER" id="PTHR37162:SF1">
    <property type="entry name" value="BED-TYPE DOMAIN-CONTAINING PROTEIN"/>
    <property type="match status" value="1"/>
</dbReference>
<dbReference type="Pfam" id="PF02023">
    <property type="entry name" value="SCAN"/>
    <property type="match status" value="1"/>
</dbReference>
<reference evidence="4" key="1">
    <citation type="submission" date="2025-08" db="UniProtKB">
        <authorList>
            <consortium name="RefSeq"/>
        </authorList>
    </citation>
    <scope>IDENTIFICATION</scope>
    <source>
        <tissue evidence="4">Blood</tissue>
    </source>
</reference>
<dbReference type="SMART" id="SM00431">
    <property type="entry name" value="SCAN"/>
    <property type="match status" value="1"/>
</dbReference>
<dbReference type="PANTHER" id="PTHR37162">
    <property type="entry name" value="HAT FAMILY DIMERISATION DOMAINCONTAINING PROTEIN-RELATED"/>
    <property type="match status" value="1"/>
</dbReference>
<protein>
    <submittedName>
        <fullName evidence="4">Uncharacterized protein LOC117656688</fullName>
    </submittedName>
</protein>
<name>A0ABM3Z5B5_PANGU</name>
<feature type="region of interest" description="Disordered" evidence="1">
    <location>
        <begin position="74"/>
        <end position="94"/>
    </location>
</feature>
<gene>
    <name evidence="4" type="primary">LOC117656688</name>
</gene>
<evidence type="ECO:0000256" key="1">
    <source>
        <dbReference type="SAM" id="MobiDB-lite"/>
    </source>
</evidence>
<dbReference type="Proteomes" id="UP001652622">
    <property type="component" value="Unplaced"/>
</dbReference>
<dbReference type="InterPro" id="IPR038269">
    <property type="entry name" value="SCAN_sf"/>
</dbReference>
<evidence type="ECO:0000259" key="2">
    <source>
        <dbReference type="PROSITE" id="PS50804"/>
    </source>
</evidence>
<dbReference type="CDD" id="cd07936">
    <property type="entry name" value="SCAN"/>
    <property type="match status" value="1"/>
</dbReference>
<dbReference type="SUPFAM" id="SSF47353">
    <property type="entry name" value="Retrovirus capsid dimerization domain-like"/>
    <property type="match status" value="1"/>
</dbReference>
<proteinExistence type="predicted"/>
<feature type="domain" description="SCAN box" evidence="2">
    <location>
        <begin position="115"/>
        <end position="192"/>
    </location>
</feature>
<accession>A0ABM3Z5B5</accession>
<sequence>MELSDTEAGSHLWSLQGKLSSWGKKKKKSGIPCRDQSCSPRNGPVKEKASGDPPESLEPFAVALQDRERMETQPFAKEGAGKGPSAAQPGKGGKLWTRTGQEILEEETILPSEVQPWTSIQYREAEGPRGLCSRLHGFCRRWLRPEKNTKAQMLDLMVLEQLLFLLPPEMEGWVRECGAETSSQAVALAEGLLLSQAEEQKEQVELQCCTVEIRDPEGKKNPSNPPQELFFRRIPWEDPSPDTSGEKQRMKLSGFYDGNQTVVESPNQIFNMSKKRGCKFNDDLRSEFPFIKKTKSDYMVKCEKCNGEFSIFHGGKNDISKHLGTQKHKRYLNTAASSSKIQEFFQKTIYGDEEKKLALAEGLMSFHAINHNHSFRSMDCTSQVVRKLFNKKFACARTKSEAIVCNVLFPYAFSELNKNLEKINFISIYSDASNHKDIKLFPTIIRFFDLETGIKIRILDFVSLPGETSEIIFNSIINILEKNNLKHKMIAYCADNTNANFGGKARRGTNNIFYKLNKNLNQNIIGVGCAAHIIHNAIQTAADLLPVDVENIVIKIYSYFYIYTVRVEMLKEFCETAEVEYHKILEYSKMRWLALLPAVERILKIYDPLKSYFLSQDKCPRILEEFFEKESSKIWLEFVHNQAALFQNAIKLIEGDKISVIEVANEVNNLKFQYQERLENNFVPLTIRNSISQLEEQGAINRVDFMNRVKNFYSNCIDYLEEWTVHYNDIEHFHWVTLKQELNWNNVQKSFDYITQNFPCSNISENDLFDEVSLLKKYIDKEKVKSWASAKITIENKWLEIFHHFETNHVPYNNALKIVEYALSLPGTNAATERVFSTVNKVWTSEKSQLSVETLKAILCVKYNLTNSCEKFHDLLNNDSNLLKKIHSNEKYDKE</sequence>
<dbReference type="PROSITE" id="PS50804">
    <property type="entry name" value="SCAN_BOX"/>
    <property type="match status" value="1"/>
</dbReference>
<dbReference type="RefSeq" id="XP_060543559.1">
    <property type="nucleotide sequence ID" value="XM_060687576.1"/>
</dbReference>
<keyword evidence="3" id="KW-1185">Reference proteome</keyword>
<dbReference type="SUPFAM" id="SSF53098">
    <property type="entry name" value="Ribonuclease H-like"/>
    <property type="match status" value="1"/>
</dbReference>